<sequence length="764" mass="86680">MSRRTKQEIDLCIDDLNIRLENLLRREAEFERIMNDLQKMKDEVTKEREMVQRERKGLEDEKQPINWLPAELLAEIFLAASEVEPSEDDRYHKPPVIISHVCAKWRTVALSTSSLWRTVIITRFLDRDVATLFIERSRNALLALNFASQEGFSPAYMGWVKSMLTPLYQRLESLSFQFDSNRAAAVLIPLFNDNLTQFLNLKHLFLGIPTTSHGGNLISWDRLERTYSIAWEDERHGRITIPSCSLLQLTLMQLPIYGFAPAWFTNLRSLELGYPESMSGPSNTGRRSRLRMSVLCQALAVASKLEELILNNTIPIFDICLYKEGSAPLPPNLPNMKETQVITLNHLKSIEWRFPSSVDIQRFLSLFDMPQLEKVDFWVEDNPLIQETVVRDHNIPHGLYTRPHAITYPSLKDISLQTDGQEDITDTLRLLRKYSLPVLEKVAFTNFDAAARQSSRKDLPTFPRLEFIFRDPRLPFLTHLTLSHFKLCPVLSSVDTMLRYMPLLTSLSLDSCTGVDRLVSMLHERMYVVGTPLTGDESGGGEFSANRDAGAVTNYGVKHCPRLEALSFWSCRDLKFSTLRDVVLARNRNTSKIPEQQQQQDGSKSTTAKDGPSPEGGMQLVTRSHTRESWKLSTNSHKSQTTPGPTRSSTNVAMSKIGRQIRPLRRLPRHALTTNTATGSNGGSEESASATRPTPNVVSNIISMQEAFCPAHIIYLRVADCWGIDRLGAMSLQELGVVDVLWDNIELDEDELAVYRDLNIEGCD</sequence>
<dbReference type="SUPFAM" id="SSF52047">
    <property type="entry name" value="RNI-like"/>
    <property type="match status" value="1"/>
</dbReference>
<evidence type="ECO:0000313" key="4">
    <source>
        <dbReference type="Proteomes" id="UP000521872"/>
    </source>
</evidence>
<evidence type="ECO:0000256" key="1">
    <source>
        <dbReference type="SAM" id="Coils"/>
    </source>
</evidence>
<dbReference type="EMBL" id="JAACJL010000059">
    <property type="protein sequence ID" value="KAF4610169.1"/>
    <property type="molecule type" value="Genomic_DNA"/>
</dbReference>
<feature type="compositionally biased region" description="Polar residues" evidence="2">
    <location>
        <begin position="589"/>
        <end position="608"/>
    </location>
</feature>
<evidence type="ECO:0008006" key="5">
    <source>
        <dbReference type="Google" id="ProtNLM"/>
    </source>
</evidence>
<evidence type="ECO:0000256" key="2">
    <source>
        <dbReference type="SAM" id="MobiDB-lite"/>
    </source>
</evidence>
<dbReference type="AlphaFoldDB" id="A0A8H4VJH2"/>
<keyword evidence="1" id="KW-0175">Coiled coil</keyword>
<dbReference type="InterPro" id="IPR032675">
    <property type="entry name" value="LRR_dom_sf"/>
</dbReference>
<gene>
    <name evidence="3" type="ORF">D9613_010255</name>
</gene>
<feature type="compositionally biased region" description="Polar residues" evidence="2">
    <location>
        <begin position="631"/>
        <end position="653"/>
    </location>
</feature>
<dbReference type="Proteomes" id="UP000521872">
    <property type="component" value="Unassembled WGS sequence"/>
</dbReference>
<reference evidence="3 4" key="1">
    <citation type="submission" date="2019-12" db="EMBL/GenBank/DDBJ databases">
        <authorList>
            <person name="Floudas D."/>
            <person name="Bentzer J."/>
            <person name="Ahren D."/>
            <person name="Johansson T."/>
            <person name="Persson P."/>
            <person name="Tunlid A."/>
        </authorList>
    </citation>
    <scope>NUCLEOTIDE SEQUENCE [LARGE SCALE GENOMIC DNA]</scope>
    <source>
        <strain evidence="3 4">CBS 102.39</strain>
    </source>
</reference>
<feature type="compositionally biased region" description="Low complexity" evidence="2">
    <location>
        <begin position="673"/>
        <end position="691"/>
    </location>
</feature>
<feature type="coiled-coil region" evidence="1">
    <location>
        <begin position="13"/>
        <end position="61"/>
    </location>
</feature>
<feature type="region of interest" description="Disordered" evidence="2">
    <location>
        <begin position="589"/>
        <end position="693"/>
    </location>
</feature>
<name>A0A8H4VJH2_9AGAR</name>
<dbReference type="Gene3D" id="3.80.10.10">
    <property type="entry name" value="Ribonuclease Inhibitor"/>
    <property type="match status" value="1"/>
</dbReference>
<organism evidence="3 4">
    <name type="scientific">Agrocybe pediades</name>
    <dbReference type="NCBI Taxonomy" id="84607"/>
    <lineage>
        <taxon>Eukaryota</taxon>
        <taxon>Fungi</taxon>
        <taxon>Dikarya</taxon>
        <taxon>Basidiomycota</taxon>
        <taxon>Agaricomycotina</taxon>
        <taxon>Agaricomycetes</taxon>
        <taxon>Agaricomycetidae</taxon>
        <taxon>Agaricales</taxon>
        <taxon>Agaricineae</taxon>
        <taxon>Strophariaceae</taxon>
        <taxon>Agrocybe</taxon>
    </lineage>
</organism>
<accession>A0A8H4VJH2</accession>
<keyword evidence="4" id="KW-1185">Reference proteome</keyword>
<proteinExistence type="predicted"/>
<protein>
    <recommendedName>
        <fullName evidence="5">F-box domain-containing protein</fullName>
    </recommendedName>
</protein>
<comment type="caution">
    <text evidence="3">The sequence shown here is derived from an EMBL/GenBank/DDBJ whole genome shotgun (WGS) entry which is preliminary data.</text>
</comment>
<evidence type="ECO:0000313" key="3">
    <source>
        <dbReference type="EMBL" id="KAF4610169.1"/>
    </source>
</evidence>
<dbReference type="Gene3D" id="1.20.1280.50">
    <property type="match status" value="1"/>
</dbReference>